<dbReference type="STRING" id="407821.A0A087TVZ9"/>
<keyword evidence="7 9" id="KW-0503">Monooxygenase</keyword>
<comment type="similarity">
    <text evidence="2 9">Belongs to the cytochrome P450 family.</text>
</comment>
<dbReference type="GO" id="GO:0006082">
    <property type="term" value="P:organic acid metabolic process"/>
    <property type="evidence" value="ECO:0007669"/>
    <property type="project" value="TreeGrafter"/>
</dbReference>
<dbReference type="GO" id="GO:0016712">
    <property type="term" value="F:oxidoreductase activity, acting on paired donors, with incorporation or reduction of molecular oxygen, reduced flavin or flavoprotein as one donor, and incorporation of one atom of oxygen"/>
    <property type="evidence" value="ECO:0007669"/>
    <property type="project" value="TreeGrafter"/>
</dbReference>
<dbReference type="Pfam" id="PF00067">
    <property type="entry name" value="p450"/>
    <property type="match status" value="1"/>
</dbReference>
<dbReference type="OrthoDB" id="6426491at2759"/>
<keyword evidence="6 8" id="KW-0408">Iron</keyword>
<proteinExistence type="inferred from homology"/>
<protein>
    <submittedName>
        <fullName evidence="10">Cytochrome P450 1A1</fullName>
    </submittedName>
</protein>
<evidence type="ECO:0000313" key="10">
    <source>
        <dbReference type="EMBL" id="KFM69288.1"/>
    </source>
</evidence>
<dbReference type="PROSITE" id="PS00086">
    <property type="entry name" value="CYTOCHROME_P450"/>
    <property type="match status" value="1"/>
</dbReference>
<dbReference type="InterPro" id="IPR001128">
    <property type="entry name" value="Cyt_P450"/>
</dbReference>
<evidence type="ECO:0000256" key="6">
    <source>
        <dbReference type="ARBA" id="ARBA00023004"/>
    </source>
</evidence>
<evidence type="ECO:0000256" key="8">
    <source>
        <dbReference type="PIRSR" id="PIRSR602401-1"/>
    </source>
</evidence>
<sequence length="356" mass="40926">MNSLKDNASGPVYDTLNSITEDFQNLNGKPIDIIDMLQSKCSNAYRRIMFGENGITEQQMRNFTGPYMVILEHIPANLLLIGKIPQYLIFPFKRGYSRIITSKKLMEKALYDIIDEHEKTFDENHIRNIIDAYFKERIERRRRGDHTAEYFTKKALMASLAQFVADGLQSVINLIATFFAALVNHPEEQDKIYKEILEVVGPNRQPTLEDKSNLPYTSAFILEVLRTTDFCPYVPSLECTKDVTIKGYRIPKGAITVTNVWSSHHDFEIYEDPYKFDPTRFIAKGNKARPDLPILFGVGKRVCMGEAFTMIQVFLFLTTIVKNFRLTSPDGKKCESPVYTGKLKICVHPRLLDEKK</sequence>
<keyword evidence="5 9" id="KW-0560">Oxidoreductase</keyword>
<evidence type="ECO:0000256" key="4">
    <source>
        <dbReference type="ARBA" id="ARBA00022723"/>
    </source>
</evidence>
<dbReference type="Gene3D" id="1.10.630.10">
    <property type="entry name" value="Cytochrome P450"/>
    <property type="match status" value="1"/>
</dbReference>
<dbReference type="GO" id="GO:0005506">
    <property type="term" value="F:iron ion binding"/>
    <property type="evidence" value="ECO:0007669"/>
    <property type="project" value="InterPro"/>
</dbReference>
<evidence type="ECO:0000256" key="2">
    <source>
        <dbReference type="ARBA" id="ARBA00010617"/>
    </source>
</evidence>
<keyword evidence="3 8" id="KW-0349">Heme</keyword>
<organism evidence="10 11">
    <name type="scientific">Stegodyphus mimosarum</name>
    <name type="common">African social velvet spider</name>
    <dbReference type="NCBI Taxonomy" id="407821"/>
    <lineage>
        <taxon>Eukaryota</taxon>
        <taxon>Metazoa</taxon>
        <taxon>Ecdysozoa</taxon>
        <taxon>Arthropoda</taxon>
        <taxon>Chelicerata</taxon>
        <taxon>Arachnida</taxon>
        <taxon>Araneae</taxon>
        <taxon>Araneomorphae</taxon>
        <taxon>Entelegynae</taxon>
        <taxon>Eresoidea</taxon>
        <taxon>Eresidae</taxon>
        <taxon>Stegodyphus</taxon>
    </lineage>
</organism>
<dbReference type="AlphaFoldDB" id="A0A087TVZ9"/>
<dbReference type="InterPro" id="IPR002401">
    <property type="entry name" value="Cyt_P450_E_grp-I"/>
</dbReference>
<dbReference type="GO" id="GO:0006805">
    <property type="term" value="P:xenobiotic metabolic process"/>
    <property type="evidence" value="ECO:0007669"/>
    <property type="project" value="TreeGrafter"/>
</dbReference>
<keyword evidence="4 8" id="KW-0479">Metal-binding</keyword>
<evidence type="ECO:0000256" key="1">
    <source>
        <dbReference type="ARBA" id="ARBA00001971"/>
    </source>
</evidence>
<dbReference type="InterPro" id="IPR017972">
    <property type="entry name" value="Cyt_P450_CS"/>
</dbReference>
<reference evidence="10 11" key="1">
    <citation type="submission" date="2013-11" db="EMBL/GenBank/DDBJ databases">
        <title>Genome sequencing of Stegodyphus mimosarum.</title>
        <authorList>
            <person name="Bechsgaard J."/>
        </authorList>
    </citation>
    <scope>NUCLEOTIDE SEQUENCE [LARGE SCALE GENOMIC DNA]</scope>
</reference>
<dbReference type="PANTHER" id="PTHR24300:SF376">
    <property type="entry name" value="CYTOCHROME P450 15A1"/>
    <property type="match status" value="1"/>
</dbReference>
<dbReference type="Proteomes" id="UP000054359">
    <property type="component" value="Unassembled WGS sequence"/>
</dbReference>
<dbReference type="GO" id="GO:0020037">
    <property type="term" value="F:heme binding"/>
    <property type="evidence" value="ECO:0007669"/>
    <property type="project" value="InterPro"/>
</dbReference>
<feature type="binding site" description="axial binding residue" evidence="8">
    <location>
        <position position="303"/>
    </location>
    <ligand>
        <name>heme</name>
        <dbReference type="ChEBI" id="CHEBI:30413"/>
    </ligand>
    <ligandPart>
        <name>Fe</name>
        <dbReference type="ChEBI" id="CHEBI:18248"/>
    </ligandPart>
</feature>
<keyword evidence="11" id="KW-1185">Reference proteome</keyword>
<dbReference type="SUPFAM" id="SSF48264">
    <property type="entry name" value="Cytochrome P450"/>
    <property type="match status" value="1"/>
</dbReference>
<name>A0A087TVZ9_STEMI</name>
<dbReference type="EMBL" id="KK117008">
    <property type="protein sequence ID" value="KFM69288.1"/>
    <property type="molecule type" value="Genomic_DNA"/>
</dbReference>
<accession>A0A087TVZ9</accession>
<dbReference type="OMA" id="MVILEHI"/>
<gene>
    <name evidence="10" type="ORF">X975_02109</name>
</gene>
<comment type="cofactor">
    <cofactor evidence="1 8">
        <name>heme</name>
        <dbReference type="ChEBI" id="CHEBI:30413"/>
    </cofactor>
</comment>
<evidence type="ECO:0000256" key="7">
    <source>
        <dbReference type="ARBA" id="ARBA00023033"/>
    </source>
</evidence>
<dbReference type="GO" id="GO:0005737">
    <property type="term" value="C:cytoplasm"/>
    <property type="evidence" value="ECO:0007669"/>
    <property type="project" value="TreeGrafter"/>
</dbReference>
<dbReference type="PRINTS" id="PR00463">
    <property type="entry name" value="EP450I"/>
</dbReference>
<dbReference type="PANTHER" id="PTHR24300">
    <property type="entry name" value="CYTOCHROME P450 508A4-RELATED"/>
    <property type="match status" value="1"/>
</dbReference>
<evidence type="ECO:0000256" key="5">
    <source>
        <dbReference type="ARBA" id="ARBA00023002"/>
    </source>
</evidence>
<dbReference type="InterPro" id="IPR050182">
    <property type="entry name" value="Cytochrome_P450_fam2"/>
</dbReference>
<dbReference type="PRINTS" id="PR00385">
    <property type="entry name" value="P450"/>
</dbReference>
<evidence type="ECO:0000313" key="11">
    <source>
        <dbReference type="Proteomes" id="UP000054359"/>
    </source>
</evidence>
<evidence type="ECO:0000256" key="3">
    <source>
        <dbReference type="ARBA" id="ARBA00022617"/>
    </source>
</evidence>
<dbReference type="GO" id="GO:0008395">
    <property type="term" value="F:steroid hydroxylase activity"/>
    <property type="evidence" value="ECO:0007669"/>
    <property type="project" value="TreeGrafter"/>
</dbReference>
<feature type="non-terminal residue" evidence="10">
    <location>
        <position position="356"/>
    </location>
</feature>
<evidence type="ECO:0000256" key="9">
    <source>
        <dbReference type="RuleBase" id="RU000461"/>
    </source>
</evidence>
<dbReference type="InterPro" id="IPR036396">
    <property type="entry name" value="Cyt_P450_sf"/>
</dbReference>